<keyword evidence="3" id="KW-1185">Reference proteome</keyword>
<feature type="region of interest" description="Disordered" evidence="1">
    <location>
        <begin position="22"/>
        <end position="44"/>
    </location>
</feature>
<feature type="region of interest" description="Disordered" evidence="1">
    <location>
        <begin position="305"/>
        <end position="466"/>
    </location>
</feature>
<dbReference type="EMBL" id="JAWCTQ010000044">
    <property type="protein sequence ID" value="MDT9685621.1"/>
    <property type="molecule type" value="Genomic_DNA"/>
</dbReference>
<accession>A0ABU3QS35</accession>
<dbReference type="RefSeq" id="WP_315880664.1">
    <property type="nucleotide sequence ID" value="NZ_JAWCTQ010000044.1"/>
</dbReference>
<organism evidence="2 3">
    <name type="scientific">Streptomyces tamarix</name>
    <dbReference type="NCBI Taxonomy" id="3078565"/>
    <lineage>
        <taxon>Bacteria</taxon>
        <taxon>Bacillati</taxon>
        <taxon>Actinomycetota</taxon>
        <taxon>Actinomycetes</taxon>
        <taxon>Kitasatosporales</taxon>
        <taxon>Streptomycetaceae</taxon>
        <taxon>Streptomyces</taxon>
    </lineage>
</organism>
<protein>
    <submittedName>
        <fullName evidence="2">Uncharacterized protein</fullName>
    </submittedName>
</protein>
<comment type="caution">
    <text evidence="2">The sequence shown here is derived from an EMBL/GenBank/DDBJ whole genome shotgun (WGS) entry which is preliminary data.</text>
</comment>
<proteinExistence type="predicted"/>
<feature type="compositionally biased region" description="Basic and acidic residues" evidence="1">
    <location>
        <begin position="326"/>
        <end position="341"/>
    </location>
</feature>
<dbReference type="Proteomes" id="UP001250181">
    <property type="component" value="Unassembled WGS sequence"/>
</dbReference>
<evidence type="ECO:0000313" key="2">
    <source>
        <dbReference type="EMBL" id="MDT9685621.1"/>
    </source>
</evidence>
<reference evidence="2 3" key="1">
    <citation type="submission" date="2023-09" db="EMBL/GenBank/DDBJ databases">
        <title>Streptomyces sp. nov.: A antagonism against Alternaria gaisen Producing Streptochlin, Isolated from Tamarix root soil.</title>
        <authorList>
            <person name="Chen Y."/>
        </authorList>
    </citation>
    <scope>NUCLEOTIDE SEQUENCE [LARGE SCALE GENOMIC DNA]</scope>
    <source>
        <strain evidence="2 3">TRM76323</strain>
    </source>
</reference>
<feature type="compositionally biased region" description="Low complexity" evidence="1">
    <location>
        <begin position="407"/>
        <end position="425"/>
    </location>
</feature>
<evidence type="ECO:0000313" key="3">
    <source>
        <dbReference type="Proteomes" id="UP001250181"/>
    </source>
</evidence>
<evidence type="ECO:0000256" key="1">
    <source>
        <dbReference type="SAM" id="MobiDB-lite"/>
    </source>
</evidence>
<feature type="compositionally biased region" description="Basic and acidic residues" evidence="1">
    <location>
        <begin position="305"/>
        <end position="316"/>
    </location>
</feature>
<feature type="compositionally biased region" description="Basic and acidic residues" evidence="1">
    <location>
        <begin position="348"/>
        <end position="378"/>
    </location>
</feature>
<name>A0ABU3QS35_9ACTN</name>
<gene>
    <name evidence="2" type="ORF">RND61_26670</name>
</gene>
<sequence length="466" mass="50414">MNDQSDGPTETAVRLCEFPAGCSRPAKAKAPGTPGPPSKYCDDPDHTALKALRWERKHGKDAAARQDVVPDDLSTLPHSAAVAEAQTTEISLRSLLVQVLEVLPGHLAAVEAAGDPELASVQVANAQNAARLAVTEAQAKLGVEHEARIAAEQEAKRLKSLKETAEEAAVEADGLREQAESTATLMFLLALHAVRSQQVAEREAEERVTAADARAKDAQEAARAEIERVTTETNKQIEAAKAAAEKRIEEHRTRVEKDAEDQITAARKEAEDKVAAARKEAEDKVAAARKDVENIERTARERVEKLQAETAQHKATAEAATAQVADAKRERKDLIQEHVTDRANLIKQHNDERDELVKRHNADRDRLLEELDQSREFGKAQAAAAERTEKARKALEGQVRRLERQVKSSPAASSGKGGKSSSPAADGLGREQVSSSVDEDEPIPGQSLIVDDQGKPVQSEGEGDSL</sequence>
<feature type="compositionally biased region" description="Basic and acidic residues" evidence="1">
    <location>
        <begin position="386"/>
        <end position="406"/>
    </location>
</feature>